<dbReference type="InterPro" id="IPR027417">
    <property type="entry name" value="P-loop_NTPase"/>
</dbReference>
<dbReference type="SUPFAM" id="SSF52540">
    <property type="entry name" value="P-loop containing nucleoside triphosphate hydrolases"/>
    <property type="match status" value="1"/>
</dbReference>
<dbReference type="InterPro" id="IPR015855">
    <property type="entry name" value="ABC_transpr_MalK-like"/>
</dbReference>
<evidence type="ECO:0000259" key="4">
    <source>
        <dbReference type="PROSITE" id="PS50893"/>
    </source>
</evidence>
<dbReference type="Gene3D" id="2.40.50.100">
    <property type="match status" value="1"/>
</dbReference>
<dbReference type="AlphaFoldDB" id="E1R8Y1"/>
<organism evidence="5 6">
    <name type="scientific">Sediminispirochaeta smaragdinae (strain DSM 11293 / JCM 15392 / SEBR 4228)</name>
    <name type="common">Spirochaeta smaragdinae</name>
    <dbReference type="NCBI Taxonomy" id="573413"/>
    <lineage>
        <taxon>Bacteria</taxon>
        <taxon>Pseudomonadati</taxon>
        <taxon>Spirochaetota</taxon>
        <taxon>Spirochaetia</taxon>
        <taxon>Spirochaetales</taxon>
        <taxon>Spirochaetaceae</taxon>
        <taxon>Sediminispirochaeta</taxon>
    </lineage>
</organism>
<dbReference type="InterPro" id="IPR013611">
    <property type="entry name" value="Transp-assoc_OB_typ2"/>
</dbReference>
<dbReference type="SMART" id="SM00382">
    <property type="entry name" value="AAA"/>
    <property type="match status" value="1"/>
</dbReference>
<dbReference type="InterPro" id="IPR003439">
    <property type="entry name" value="ABC_transporter-like_ATP-bd"/>
</dbReference>
<protein>
    <submittedName>
        <fullName evidence="5">ABC transporter related protein</fullName>
    </submittedName>
</protein>
<dbReference type="PROSITE" id="PS50893">
    <property type="entry name" value="ABC_TRANSPORTER_2"/>
    <property type="match status" value="1"/>
</dbReference>
<dbReference type="GO" id="GO:0008643">
    <property type="term" value="P:carbohydrate transport"/>
    <property type="evidence" value="ECO:0007669"/>
    <property type="project" value="InterPro"/>
</dbReference>
<dbReference type="Pfam" id="PF00005">
    <property type="entry name" value="ABC_tran"/>
    <property type="match status" value="1"/>
</dbReference>
<dbReference type="InterPro" id="IPR012340">
    <property type="entry name" value="NA-bd_OB-fold"/>
</dbReference>
<gene>
    <name evidence="5" type="ordered locus">Spirs_3865</name>
</gene>
<dbReference type="PANTHER" id="PTHR43875:SF1">
    <property type="entry name" value="OSMOPROTECTIVE COMPOUNDS UPTAKE ATP-BINDING PROTEIN GGTA"/>
    <property type="match status" value="1"/>
</dbReference>
<reference evidence="5 6" key="1">
    <citation type="journal article" date="2010" name="Stand. Genomic Sci.">
        <title>Complete genome sequence of Spirochaeta smaragdinae type strain (SEBR 4228).</title>
        <authorList>
            <person name="Mavromatis K."/>
            <person name="Yasawong M."/>
            <person name="Chertkov O."/>
            <person name="Lapidus A."/>
            <person name="Lucas S."/>
            <person name="Nolan M."/>
            <person name="Del Rio T.G."/>
            <person name="Tice H."/>
            <person name="Cheng J.F."/>
            <person name="Pitluck S."/>
            <person name="Liolios K."/>
            <person name="Ivanova N."/>
            <person name="Tapia R."/>
            <person name="Han C."/>
            <person name="Bruce D."/>
            <person name="Goodwin L."/>
            <person name="Pati A."/>
            <person name="Chen A."/>
            <person name="Palaniappan K."/>
            <person name="Land M."/>
            <person name="Hauser L."/>
            <person name="Chang Y.J."/>
            <person name="Jeffries C.D."/>
            <person name="Detter J.C."/>
            <person name="Rohde M."/>
            <person name="Brambilla E."/>
            <person name="Spring S."/>
            <person name="Goker M."/>
            <person name="Sikorski J."/>
            <person name="Woyke T."/>
            <person name="Bristow J."/>
            <person name="Eisen J.A."/>
            <person name="Markowitz V."/>
            <person name="Hugenholtz P."/>
            <person name="Klenk H.P."/>
            <person name="Kyrpides N.C."/>
        </authorList>
    </citation>
    <scope>NUCLEOTIDE SEQUENCE [LARGE SCALE GENOMIC DNA]</scope>
    <source>
        <strain evidence="6">DSM 11293 / JCM 15392 / SEBR 4228</strain>
    </source>
</reference>
<evidence type="ECO:0000313" key="6">
    <source>
        <dbReference type="Proteomes" id="UP000002318"/>
    </source>
</evidence>
<keyword evidence="2" id="KW-0547">Nucleotide-binding</keyword>
<dbReference type="RefSeq" id="WP_013256409.1">
    <property type="nucleotide sequence ID" value="NC_014364.1"/>
</dbReference>
<dbReference type="GO" id="GO:0140359">
    <property type="term" value="F:ABC-type transporter activity"/>
    <property type="evidence" value="ECO:0007669"/>
    <property type="project" value="InterPro"/>
</dbReference>
<evidence type="ECO:0000256" key="3">
    <source>
        <dbReference type="ARBA" id="ARBA00022840"/>
    </source>
</evidence>
<dbReference type="Pfam" id="PF08402">
    <property type="entry name" value="TOBE_2"/>
    <property type="match status" value="1"/>
</dbReference>
<dbReference type="CDD" id="cd03301">
    <property type="entry name" value="ABC_MalK_N"/>
    <property type="match status" value="1"/>
</dbReference>
<dbReference type="Gene3D" id="3.40.50.300">
    <property type="entry name" value="P-loop containing nucleotide triphosphate hydrolases"/>
    <property type="match status" value="1"/>
</dbReference>
<dbReference type="SUPFAM" id="SSF50331">
    <property type="entry name" value="MOP-like"/>
    <property type="match status" value="1"/>
</dbReference>
<dbReference type="InterPro" id="IPR008995">
    <property type="entry name" value="Mo/tungstate-bd_C_term_dom"/>
</dbReference>
<name>E1R8Y1_SEDSS</name>
<dbReference type="PANTHER" id="PTHR43875">
    <property type="entry name" value="MALTODEXTRIN IMPORT ATP-BINDING PROTEIN MSMX"/>
    <property type="match status" value="1"/>
</dbReference>
<dbReference type="GO" id="GO:0016887">
    <property type="term" value="F:ATP hydrolysis activity"/>
    <property type="evidence" value="ECO:0007669"/>
    <property type="project" value="InterPro"/>
</dbReference>
<dbReference type="GO" id="GO:0055052">
    <property type="term" value="C:ATP-binding cassette (ABC) transporter complex, substrate-binding subunit-containing"/>
    <property type="evidence" value="ECO:0007669"/>
    <property type="project" value="TreeGrafter"/>
</dbReference>
<keyword evidence="1" id="KW-0813">Transport</keyword>
<evidence type="ECO:0000256" key="1">
    <source>
        <dbReference type="ARBA" id="ARBA00022448"/>
    </source>
</evidence>
<dbReference type="OrthoDB" id="9802264at2"/>
<dbReference type="EMBL" id="CP002116">
    <property type="protein sequence ID" value="ADK82950.1"/>
    <property type="molecule type" value="Genomic_DNA"/>
</dbReference>
<evidence type="ECO:0000313" key="5">
    <source>
        <dbReference type="EMBL" id="ADK82950.1"/>
    </source>
</evidence>
<keyword evidence="6" id="KW-1185">Reference proteome</keyword>
<dbReference type="Proteomes" id="UP000002318">
    <property type="component" value="Chromosome"/>
</dbReference>
<keyword evidence="3" id="KW-0067">ATP-binding</keyword>
<evidence type="ECO:0000256" key="2">
    <source>
        <dbReference type="ARBA" id="ARBA00022741"/>
    </source>
</evidence>
<dbReference type="Gene3D" id="2.40.50.140">
    <property type="entry name" value="Nucleic acid-binding proteins"/>
    <property type="match status" value="1"/>
</dbReference>
<feature type="domain" description="ABC transporter" evidence="4">
    <location>
        <begin position="3"/>
        <end position="233"/>
    </location>
</feature>
<dbReference type="HOGENOM" id="CLU_000604_1_1_12"/>
<dbReference type="PROSITE" id="PS00211">
    <property type="entry name" value="ABC_TRANSPORTER_1"/>
    <property type="match status" value="1"/>
</dbReference>
<dbReference type="InterPro" id="IPR047641">
    <property type="entry name" value="ABC_transpr_MalK/UgpC-like"/>
</dbReference>
<dbReference type="STRING" id="573413.Spirs_3865"/>
<dbReference type="eggNOG" id="COG3842">
    <property type="taxonomic scope" value="Bacteria"/>
</dbReference>
<dbReference type="InterPro" id="IPR003593">
    <property type="entry name" value="AAA+_ATPase"/>
</dbReference>
<accession>E1R8Y1</accession>
<dbReference type="InterPro" id="IPR017871">
    <property type="entry name" value="ABC_transporter-like_CS"/>
</dbReference>
<dbReference type="KEGG" id="ssm:Spirs_3865"/>
<sequence length="361" mass="40304">MKVILDTLTKKFGNSTAVDKISLEIESGEFVAFLGPSGCGKTTTLLMTAGIYKPDGGHIFFGDRDVTTLQPKDRNIGMVFQSYALYPHMTVFENISFSMKLKKASKQEMEKETAEVAEMLGIGNLLHRKPGELSGGQQQRVALGRALIKKPELLLFDEPLSNLDARLRITMRSEIKRLQKELGITCIYVTHDQVEAMTMADRVAVIKDGVLQSYRPPLELHEHPRTLFIGQFVGNPPMNIWQGSLIDKADMSCVKMSDGSLLRISRKRTPQPMPADLTVGIRPEDIEILSEESEDAASAVVSLVEPLGRDNLLQCRCGEQEIVLLADPRSGIRPGQKVFFRPDPNAWQFFDAQTEQSLLWN</sequence>
<dbReference type="GO" id="GO:0005524">
    <property type="term" value="F:ATP binding"/>
    <property type="evidence" value="ECO:0007669"/>
    <property type="project" value="UniProtKB-KW"/>
</dbReference>
<dbReference type="FunFam" id="3.40.50.300:FF:000042">
    <property type="entry name" value="Maltose/maltodextrin ABC transporter, ATP-binding protein"/>
    <property type="match status" value="1"/>
</dbReference>
<proteinExistence type="predicted"/>